<sequence>MIEVCCLDRIEWIMAELNVRQVDYARIFKHIVRNVNKRPVKFSNCKTHMKIYVYWKEFAGHINVVYKYSSNVMFNVSFHNKFDLTATFSSCVFEYCNTWISTVYK</sequence>
<accession>A0A1A9UUJ1</accession>
<organism evidence="1 2">
    <name type="scientific">Glossina austeni</name>
    <name type="common">Savannah tsetse fly</name>
    <dbReference type="NCBI Taxonomy" id="7395"/>
    <lineage>
        <taxon>Eukaryota</taxon>
        <taxon>Metazoa</taxon>
        <taxon>Ecdysozoa</taxon>
        <taxon>Arthropoda</taxon>
        <taxon>Hexapoda</taxon>
        <taxon>Insecta</taxon>
        <taxon>Pterygota</taxon>
        <taxon>Neoptera</taxon>
        <taxon>Endopterygota</taxon>
        <taxon>Diptera</taxon>
        <taxon>Brachycera</taxon>
        <taxon>Muscomorpha</taxon>
        <taxon>Hippoboscoidea</taxon>
        <taxon>Glossinidae</taxon>
        <taxon>Glossina</taxon>
    </lineage>
</organism>
<dbReference type="AlphaFoldDB" id="A0A1A9UUJ1"/>
<dbReference type="Proteomes" id="UP000078200">
    <property type="component" value="Unassembled WGS sequence"/>
</dbReference>
<dbReference type="EnsemblMetazoa" id="GAUT015830-RA">
    <property type="protein sequence ID" value="GAUT015830-PA"/>
    <property type="gene ID" value="GAUT015830"/>
</dbReference>
<evidence type="ECO:0000313" key="2">
    <source>
        <dbReference type="Proteomes" id="UP000078200"/>
    </source>
</evidence>
<protein>
    <submittedName>
        <fullName evidence="1">Uncharacterized protein</fullName>
    </submittedName>
</protein>
<evidence type="ECO:0000313" key="1">
    <source>
        <dbReference type="EnsemblMetazoa" id="GAUT015830-PA"/>
    </source>
</evidence>
<name>A0A1A9UUJ1_GLOAU</name>
<dbReference type="VEuPathDB" id="VectorBase:GAUT015830"/>
<keyword evidence="2" id="KW-1185">Reference proteome</keyword>
<proteinExistence type="predicted"/>
<reference evidence="1" key="1">
    <citation type="submission" date="2020-05" db="UniProtKB">
        <authorList>
            <consortium name="EnsemblMetazoa"/>
        </authorList>
    </citation>
    <scope>IDENTIFICATION</scope>
    <source>
        <strain evidence="1">TTRI</strain>
    </source>
</reference>